<name>A0A9E7CWY6_9HYPH</name>
<proteinExistence type="predicted"/>
<sequence>MEHANDNLRVAAGAGNTIAALYVETDGAYYGIPGVDPWDEVRDARQYAGPYPVVAHPPCQRWGKFWAGQPLWIKRTGERKKKGDDGGCFDAALKAVRRWGGVLEHPWQSHAWPHFGLNVPPRSGGWIVADFYGGWTCCVEQGRYGHYARKPTLLYAVGVELPELEWGESEIRLDPAVVARMGLKRAKRIGEVGAKGGGTNSTPRIHTPVPFRDILIAMVRSVATTNLQRAA</sequence>
<organism evidence="1 2">
    <name type="scientific">Ancylobacter polymorphus</name>
    <dbReference type="NCBI Taxonomy" id="223390"/>
    <lineage>
        <taxon>Bacteria</taxon>
        <taxon>Pseudomonadati</taxon>
        <taxon>Pseudomonadota</taxon>
        <taxon>Alphaproteobacteria</taxon>
        <taxon>Hyphomicrobiales</taxon>
        <taxon>Xanthobacteraceae</taxon>
        <taxon>Ancylobacter</taxon>
    </lineage>
</organism>
<gene>
    <name evidence="1" type="ORF">K9D25_02925</name>
</gene>
<protein>
    <submittedName>
        <fullName evidence="1">Uncharacterized protein</fullName>
    </submittedName>
</protein>
<dbReference type="Proteomes" id="UP000831684">
    <property type="component" value="Chromosome"/>
</dbReference>
<accession>A0A9E7CWY6</accession>
<reference evidence="1" key="1">
    <citation type="submission" date="2021-09" db="EMBL/GenBank/DDBJ databases">
        <title>Network and meta-omics reveal the key degrader and cooperation patterns in an efficient 1,4-dioxane-degrading microbial community.</title>
        <authorList>
            <person name="Dai C."/>
        </authorList>
    </citation>
    <scope>NUCLEOTIDE SEQUENCE</scope>
    <source>
        <strain evidence="1">ZM13</strain>
    </source>
</reference>
<dbReference type="KEGG" id="apol:K9D25_02925"/>
<evidence type="ECO:0000313" key="2">
    <source>
        <dbReference type="Proteomes" id="UP000831684"/>
    </source>
</evidence>
<evidence type="ECO:0000313" key="1">
    <source>
        <dbReference type="EMBL" id="UOK71694.1"/>
    </source>
</evidence>
<dbReference type="AlphaFoldDB" id="A0A9E7CWY6"/>
<dbReference type="RefSeq" id="WP_244379060.1">
    <property type="nucleotide sequence ID" value="NZ_CP083239.1"/>
</dbReference>
<dbReference type="EMBL" id="CP083239">
    <property type="protein sequence ID" value="UOK71694.1"/>
    <property type="molecule type" value="Genomic_DNA"/>
</dbReference>